<dbReference type="RefSeq" id="WP_106463277.1">
    <property type="nucleotide sequence ID" value="NZ_PXOQ01000009.1"/>
</dbReference>
<gene>
    <name evidence="2" type="ORF">C7H52_07480</name>
</gene>
<name>A0A2T1N8F1_9FLAO</name>
<dbReference type="InterPro" id="IPR025402">
    <property type="entry name" value="DMP19_C"/>
</dbReference>
<protein>
    <recommendedName>
        <fullName evidence="1">DNA mimic protein DMP19 C-terminal domain-containing protein</fullName>
    </recommendedName>
</protein>
<dbReference type="Pfam" id="PF14300">
    <property type="entry name" value="DMP19"/>
    <property type="match status" value="1"/>
</dbReference>
<evidence type="ECO:0000259" key="1">
    <source>
        <dbReference type="Pfam" id="PF14300"/>
    </source>
</evidence>
<dbReference type="OrthoDB" id="7989464at2"/>
<dbReference type="Gene3D" id="1.20.1420.60">
    <property type="match status" value="1"/>
</dbReference>
<organism evidence="2 3">
    <name type="scientific">Aurantibacter aestuarii</name>
    <dbReference type="NCBI Taxonomy" id="1266046"/>
    <lineage>
        <taxon>Bacteria</taxon>
        <taxon>Pseudomonadati</taxon>
        <taxon>Bacteroidota</taxon>
        <taxon>Flavobacteriia</taxon>
        <taxon>Flavobacteriales</taxon>
        <taxon>Flavobacteriaceae</taxon>
        <taxon>Aurantibacter</taxon>
    </lineage>
</organism>
<dbReference type="Proteomes" id="UP000238426">
    <property type="component" value="Unassembled WGS sequence"/>
</dbReference>
<keyword evidence="3" id="KW-1185">Reference proteome</keyword>
<dbReference type="AlphaFoldDB" id="A0A2T1N8F1"/>
<feature type="domain" description="DNA mimic protein DMP19 C-terminal" evidence="1">
    <location>
        <begin position="36"/>
        <end position="149"/>
    </location>
</feature>
<evidence type="ECO:0000313" key="2">
    <source>
        <dbReference type="EMBL" id="PSG88138.1"/>
    </source>
</evidence>
<evidence type="ECO:0000313" key="3">
    <source>
        <dbReference type="Proteomes" id="UP000238426"/>
    </source>
</evidence>
<dbReference type="EMBL" id="PXOQ01000009">
    <property type="protein sequence ID" value="PSG88138.1"/>
    <property type="molecule type" value="Genomic_DNA"/>
</dbReference>
<sequence length="155" mass="18317">MTEIDFALQQSNPIDQIELVGTVLWNKADKLGSFTKLSLPERHFIYIDIFESELNYGGLFHFFYNTSGEYTHEVLEAFEAIQAKESASLLNLAIRKFPELPVPNEIIKRRFYMNNLDDSIQTYWQNLELQFVDCKEDIIHLLVLYIKKHKTNFEY</sequence>
<accession>A0A2T1N8F1</accession>
<comment type="caution">
    <text evidence="2">The sequence shown here is derived from an EMBL/GenBank/DDBJ whole genome shotgun (WGS) entry which is preliminary data.</text>
</comment>
<reference evidence="2 3" key="1">
    <citation type="submission" date="2018-03" db="EMBL/GenBank/DDBJ databases">
        <title>Mesoflavibacter sp. HG37 and Mesoflavibacter sp. HG96 sp.nov., two marine bacteria isolated from seawater of Western Pacific Ocean.</title>
        <authorList>
            <person name="Cheng H."/>
            <person name="Wu Y.-H."/>
            <person name="Guo L.-L."/>
            <person name="Xu X.-W."/>
        </authorList>
    </citation>
    <scope>NUCLEOTIDE SEQUENCE [LARGE SCALE GENOMIC DNA]</scope>
    <source>
        <strain evidence="2 3">KCTC 32269</strain>
    </source>
</reference>
<proteinExistence type="predicted"/>